<reference evidence="2" key="2">
    <citation type="submission" date="2023-02" db="EMBL/GenBank/DDBJ databases">
        <authorList>
            <consortium name="DOE Joint Genome Institute"/>
            <person name="Mondo S.J."/>
            <person name="Chang Y."/>
            <person name="Wang Y."/>
            <person name="Ahrendt S."/>
            <person name="Andreopoulos W."/>
            <person name="Barry K."/>
            <person name="Beard J."/>
            <person name="Benny G.L."/>
            <person name="Blankenship S."/>
            <person name="Bonito G."/>
            <person name="Cuomo C."/>
            <person name="Desiro A."/>
            <person name="Gervers K.A."/>
            <person name="Hundley H."/>
            <person name="Kuo A."/>
            <person name="LaButti K."/>
            <person name="Lang B.F."/>
            <person name="Lipzen A."/>
            <person name="O'Donnell K."/>
            <person name="Pangilinan J."/>
            <person name="Reynolds N."/>
            <person name="Sandor L."/>
            <person name="Smith M.W."/>
            <person name="Tsang A."/>
            <person name="Grigoriev I.V."/>
            <person name="Stajich J.E."/>
            <person name="Spatafora J.W."/>
        </authorList>
    </citation>
    <scope>NUCLEOTIDE SEQUENCE</scope>
    <source>
        <strain evidence="2">RSA 2281</strain>
    </source>
</reference>
<protein>
    <submittedName>
        <fullName evidence="2">Uncharacterized protein</fullName>
    </submittedName>
</protein>
<reference evidence="2" key="1">
    <citation type="journal article" date="2022" name="IScience">
        <title>Evolution of zygomycete secretomes and the origins of terrestrial fungal ecologies.</title>
        <authorList>
            <person name="Chang Y."/>
            <person name="Wang Y."/>
            <person name="Mondo S."/>
            <person name="Ahrendt S."/>
            <person name="Andreopoulos W."/>
            <person name="Barry K."/>
            <person name="Beard J."/>
            <person name="Benny G.L."/>
            <person name="Blankenship S."/>
            <person name="Bonito G."/>
            <person name="Cuomo C."/>
            <person name="Desiro A."/>
            <person name="Gervers K.A."/>
            <person name="Hundley H."/>
            <person name="Kuo A."/>
            <person name="LaButti K."/>
            <person name="Lang B.F."/>
            <person name="Lipzen A."/>
            <person name="O'Donnell K."/>
            <person name="Pangilinan J."/>
            <person name="Reynolds N."/>
            <person name="Sandor L."/>
            <person name="Smith M.E."/>
            <person name="Tsang A."/>
            <person name="Grigoriev I.V."/>
            <person name="Stajich J.E."/>
            <person name="Spatafora J.W."/>
        </authorList>
    </citation>
    <scope>NUCLEOTIDE SEQUENCE</scope>
    <source>
        <strain evidence="2">RSA 2281</strain>
    </source>
</reference>
<sequence>MFLTEWMILVSFVYLFFRAYLSRSLRSSALSLVRITKLTITYCSAPYSVSYFIFFFLFLLLSFH</sequence>
<organism evidence="2 3">
    <name type="scientific">Phascolomyces articulosus</name>
    <dbReference type="NCBI Taxonomy" id="60185"/>
    <lineage>
        <taxon>Eukaryota</taxon>
        <taxon>Fungi</taxon>
        <taxon>Fungi incertae sedis</taxon>
        <taxon>Mucoromycota</taxon>
        <taxon>Mucoromycotina</taxon>
        <taxon>Mucoromycetes</taxon>
        <taxon>Mucorales</taxon>
        <taxon>Lichtheimiaceae</taxon>
        <taxon>Phascolomyces</taxon>
    </lineage>
</organism>
<evidence type="ECO:0000256" key="1">
    <source>
        <dbReference type="SAM" id="Phobius"/>
    </source>
</evidence>
<evidence type="ECO:0000313" key="2">
    <source>
        <dbReference type="EMBL" id="KAI9273077.1"/>
    </source>
</evidence>
<gene>
    <name evidence="2" type="ORF">BDA99DRAFT_499963</name>
</gene>
<dbReference type="AlphaFoldDB" id="A0AAD5PI90"/>
<name>A0AAD5PI90_9FUNG</name>
<dbReference type="Proteomes" id="UP001209540">
    <property type="component" value="Unassembled WGS sequence"/>
</dbReference>
<feature type="transmembrane region" description="Helical" evidence="1">
    <location>
        <begin position="6"/>
        <end position="21"/>
    </location>
</feature>
<keyword evidence="1" id="KW-0812">Transmembrane</keyword>
<feature type="transmembrane region" description="Helical" evidence="1">
    <location>
        <begin position="42"/>
        <end position="63"/>
    </location>
</feature>
<accession>A0AAD5PI90</accession>
<keyword evidence="1" id="KW-0472">Membrane</keyword>
<dbReference type="EMBL" id="JAIXMP010000005">
    <property type="protein sequence ID" value="KAI9273077.1"/>
    <property type="molecule type" value="Genomic_DNA"/>
</dbReference>
<keyword evidence="1" id="KW-1133">Transmembrane helix</keyword>
<comment type="caution">
    <text evidence="2">The sequence shown here is derived from an EMBL/GenBank/DDBJ whole genome shotgun (WGS) entry which is preliminary data.</text>
</comment>
<proteinExistence type="predicted"/>
<keyword evidence="3" id="KW-1185">Reference proteome</keyword>
<evidence type="ECO:0000313" key="3">
    <source>
        <dbReference type="Proteomes" id="UP001209540"/>
    </source>
</evidence>